<dbReference type="GO" id="GO:0005829">
    <property type="term" value="C:cytosol"/>
    <property type="evidence" value="ECO:0007669"/>
    <property type="project" value="TreeGrafter"/>
</dbReference>
<feature type="active site" description="Charge relay system" evidence="6">
    <location>
        <position position="228"/>
    </location>
</feature>
<evidence type="ECO:0000313" key="9">
    <source>
        <dbReference type="Proteomes" id="UP000247409"/>
    </source>
</evidence>
<comment type="subcellular location">
    <subcellularLocation>
        <location evidence="7">Cytoplasm</location>
    </subcellularLocation>
</comment>
<comment type="catalytic activity">
    <reaction evidence="7">
        <text>S-formylglutathione + H2O = formate + glutathione + H(+)</text>
        <dbReference type="Rhea" id="RHEA:14961"/>
        <dbReference type="ChEBI" id="CHEBI:15377"/>
        <dbReference type="ChEBI" id="CHEBI:15378"/>
        <dbReference type="ChEBI" id="CHEBI:15740"/>
        <dbReference type="ChEBI" id="CHEBI:57688"/>
        <dbReference type="ChEBI" id="CHEBI:57925"/>
        <dbReference type="EC" id="3.1.2.12"/>
    </reaction>
</comment>
<comment type="function">
    <text evidence="7">Serine hydrolase involved in the detoxification of formaldehyde.</text>
</comment>
<proteinExistence type="inferred from homology"/>
<dbReference type="GO" id="GO:0052689">
    <property type="term" value="F:carboxylic ester hydrolase activity"/>
    <property type="evidence" value="ECO:0007669"/>
    <property type="project" value="UniProtKB-KW"/>
</dbReference>
<keyword evidence="9" id="KW-1185">Reference proteome</keyword>
<dbReference type="PANTHER" id="PTHR10061:SF0">
    <property type="entry name" value="S-FORMYLGLUTATHIONE HYDROLASE"/>
    <property type="match status" value="1"/>
</dbReference>
<accession>A0A2V3IMU2</accession>
<dbReference type="InterPro" id="IPR000801">
    <property type="entry name" value="Esterase-like"/>
</dbReference>
<gene>
    <name evidence="8" type="ORF">BWQ96_06872</name>
</gene>
<dbReference type="NCBIfam" id="TIGR02821">
    <property type="entry name" value="fghA_ester_D"/>
    <property type="match status" value="1"/>
</dbReference>
<feature type="active site" description="Charge relay system" evidence="6">
    <location>
        <position position="261"/>
    </location>
</feature>
<dbReference type="GO" id="GO:0018738">
    <property type="term" value="F:S-formylglutathione hydrolase activity"/>
    <property type="evidence" value="ECO:0007669"/>
    <property type="project" value="UniProtKB-EC"/>
</dbReference>
<dbReference type="STRING" id="448386.A0A2V3IMU2"/>
<comment type="caution">
    <text evidence="8">The sequence shown here is derived from an EMBL/GenBank/DDBJ whole genome shotgun (WGS) entry which is preliminary data.</text>
</comment>
<evidence type="ECO:0000313" key="8">
    <source>
        <dbReference type="EMBL" id="PXF43377.1"/>
    </source>
</evidence>
<evidence type="ECO:0000256" key="5">
    <source>
        <dbReference type="ARBA" id="ARBA00022801"/>
    </source>
</evidence>
<evidence type="ECO:0000256" key="6">
    <source>
        <dbReference type="PIRSR" id="PIRSR614186-1"/>
    </source>
</evidence>
<dbReference type="InterPro" id="IPR029058">
    <property type="entry name" value="AB_hydrolase_fold"/>
</dbReference>
<evidence type="ECO:0000256" key="4">
    <source>
        <dbReference type="ARBA" id="ARBA00022487"/>
    </source>
</evidence>
<dbReference type="Proteomes" id="UP000247409">
    <property type="component" value="Unassembled WGS sequence"/>
</dbReference>
<feature type="active site" description="Charge relay system" evidence="6">
    <location>
        <position position="151"/>
    </location>
</feature>
<dbReference type="InterPro" id="IPR014186">
    <property type="entry name" value="S-formylglutathione_hydrol"/>
</dbReference>
<keyword evidence="5 7" id="KW-0378">Hydrolase</keyword>
<dbReference type="Gene3D" id="3.40.50.1820">
    <property type="entry name" value="alpha/beta hydrolase"/>
    <property type="match status" value="1"/>
</dbReference>
<dbReference type="EMBL" id="NBIV01000127">
    <property type="protein sequence ID" value="PXF43377.1"/>
    <property type="molecule type" value="Genomic_DNA"/>
</dbReference>
<dbReference type="AlphaFoldDB" id="A0A2V3IMU2"/>
<protein>
    <recommendedName>
        <fullName evidence="3 7">S-formylglutathione hydrolase</fullName>
        <ecNumber evidence="2 7">3.1.2.12</ecNumber>
    </recommendedName>
</protein>
<comment type="similarity">
    <text evidence="1 7">Belongs to the esterase D family.</text>
</comment>
<dbReference type="PANTHER" id="PTHR10061">
    <property type="entry name" value="S-FORMYLGLUTATHIONE HYDROLASE"/>
    <property type="match status" value="1"/>
</dbReference>
<sequence length="283" mass="31112">MTSFEAKVLSCTKAFDCSITRYSHVSKTLGGLTATLSIILPSCENPPVLYWLSGLTCTDQNFIVKAGAAKYVSINKVAIVCPDTSPRGAGAPREAESWDFGTGAGFYVNATQEGYENYKMHDYVVSELPNVVKEILGDRAQVTNCSIFGHSMGGMGALSLAFSNPGLYKSVSAFSPISNPVLCPWGKKCFRGYLGDDVEKWKLYDPTELVLTKGSMFETILIDQGSADEFLEVQLMPQNFTEACQKVGQKVDLNMAEGYDHSYFFIQTFVEKHISFHAQALYN</sequence>
<organism evidence="8 9">
    <name type="scientific">Gracilariopsis chorda</name>
    <dbReference type="NCBI Taxonomy" id="448386"/>
    <lineage>
        <taxon>Eukaryota</taxon>
        <taxon>Rhodophyta</taxon>
        <taxon>Florideophyceae</taxon>
        <taxon>Rhodymeniophycidae</taxon>
        <taxon>Gracilariales</taxon>
        <taxon>Gracilariaceae</taxon>
        <taxon>Gracilariopsis</taxon>
    </lineage>
</organism>
<evidence type="ECO:0000256" key="2">
    <source>
        <dbReference type="ARBA" id="ARBA00012479"/>
    </source>
</evidence>
<dbReference type="SUPFAM" id="SSF53474">
    <property type="entry name" value="alpha/beta-Hydrolases"/>
    <property type="match status" value="1"/>
</dbReference>
<dbReference type="FunFam" id="3.40.50.1820:FF:000002">
    <property type="entry name" value="S-formylglutathione hydrolase"/>
    <property type="match status" value="1"/>
</dbReference>
<keyword evidence="7" id="KW-0963">Cytoplasm</keyword>
<dbReference type="GO" id="GO:0046294">
    <property type="term" value="P:formaldehyde catabolic process"/>
    <property type="evidence" value="ECO:0007669"/>
    <property type="project" value="InterPro"/>
</dbReference>
<evidence type="ECO:0000256" key="1">
    <source>
        <dbReference type="ARBA" id="ARBA00005622"/>
    </source>
</evidence>
<dbReference type="EC" id="3.1.2.12" evidence="2 7"/>
<keyword evidence="4 7" id="KW-0719">Serine esterase</keyword>
<evidence type="ECO:0000256" key="3">
    <source>
        <dbReference type="ARBA" id="ARBA00016774"/>
    </source>
</evidence>
<reference evidence="8 9" key="1">
    <citation type="journal article" date="2018" name="Mol. Biol. Evol.">
        <title>Analysis of the draft genome of the red seaweed Gracilariopsis chorda provides insights into genome size evolution in Rhodophyta.</title>
        <authorList>
            <person name="Lee J."/>
            <person name="Yang E.C."/>
            <person name="Graf L."/>
            <person name="Yang J.H."/>
            <person name="Qiu H."/>
            <person name="Zel Zion U."/>
            <person name="Chan C.X."/>
            <person name="Stephens T.G."/>
            <person name="Weber A.P.M."/>
            <person name="Boo G.H."/>
            <person name="Boo S.M."/>
            <person name="Kim K.M."/>
            <person name="Shin Y."/>
            <person name="Jung M."/>
            <person name="Lee S.J."/>
            <person name="Yim H.S."/>
            <person name="Lee J.H."/>
            <person name="Bhattacharya D."/>
            <person name="Yoon H.S."/>
        </authorList>
    </citation>
    <scope>NUCLEOTIDE SEQUENCE [LARGE SCALE GENOMIC DNA]</scope>
    <source>
        <strain evidence="8 9">SKKU-2015</strain>
        <tissue evidence="8">Whole body</tissue>
    </source>
</reference>
<dbReference type="Pfam" id="PF00756">
    <property type="entry name" value="Esterase"/>
    <property type="match status" value="1"/>
</dbReference>
<evidence type="ECO:0000256" key="7">
    <source>
        <dbReference type="RuleBase" id="RU363068"/>
    </source>
</evidence>
<name>A0A2V3IMU2_9FLOR</name>
<dbReference type="OrthoDB" id="420518at2759"/>